<dbReference type="EMBL" id="CP102480">
    <property type="protein sequence ID" value="UUX51451.1"/>
    <property type="molecule type" value="Genomic_DNA"/>
</dbReference>
<keyword evidence="1" id="KW-0813">Transport</keyword>
<dbReference type="KEGG" id="naci:NUH88_07075"/>
<accession>A0A9J7AUN8</accession>
<evidence type="ECO:0000313" key="9">
    <source>
        <dbReference type="Proteomes" id="UP001060336"/>
    </source>
</evidence>
<dbReference type="SMART" id="SM00382">
    <property type="entry name" value="AAA"/>
    <property type="match status" value="1"/>
</dbReference>
<dbReference type="Pfam" id="PF00005">
    <property type="entry name" value="ABC_tran"/>
    <property type="match status" value="1"/>
</dbReference>
<dbReference type="Gene3D" id="3.40.50.300">
    <property type="entry name" value="P-loop containing nucleotide triphosphate hydrolases"/>
    <property type="match status" value="1"/>
</dbReference>
<dbReference type="PANTHER" id="PTHR43499:SF1">
    <property type="entry name" value="ABC TRANSPORTER I FAMILY MEMBER 1"/>
    <property type="match status" value="1"/>
</dbReference>
<proteinExistence type="predicted"/>
<dbReference type="InterPro" id="IPR017871">
    <property type="entry name" value="ABC_transporter-like_CS"/>
</dbReference>
<keyword evidence="3" id="KW-0201">Cytochrome c-type biogenesis</keyword>
<dbReference type="InterPro" id="IPR003439">
    <property type="entry name" value="ABC_transporter-like_ATP-bd"/>
</dbReference>
<dbReference type="InterPro" id="IPR003593">
    <property type="entry name" value="AAA+_ATPase"/>
</dbReference>
<dbReference type="GO" id="GO:0017004">
    <property type="term" value="P:cytochrome complex assembly"/>
    <property type="evidence" value="ECO:0007669"/>
    <property type="project" value="UniProtKB-KW"/>
</dbReference>
<dbReference type="PROSITE" id="PS50893">
    <property type="entry name" value="ABC_TRANSPORTER_2"/>
    <property type="match status" value="1"/>
</dbReference>
<dbReference type="GO" id="GO:0005524">
    <property type="term" value="F:ATP binding"/>
    <property type="evidence" value="ECO:0007669"/>
    <property type="project" value="UniProtKB-KW"/>
</dbReference>
<dbReference type="Proteomes" id="UP001060336">
    <property type="component" value="Chromosome"/>
</dbReference>
<dbReference type="SUPFAM" id="SSF52540">
    <property type="entry name" value="P-loop containing nucleoside triphosphate hydrolases"/>
    <property type="match status" value="1"/>
</dbReference>
<reference evidence="8" key="1">
    <citation type="submission" date="2022-08" db="EMBL/GenBank/DDBJ databases">
        <title>Nisaea acidiphila sp. nov., isolated from a marine algal debris and emended description of the genus Nisaea Urios et al. 2008.</title>
        <authorList>
            <person name="Kwon K."/>
        </authorList>
    </citation>
    <scope>NUCLEOTIDE SEQUENCE</scope>
    <source>
        <strain evidence="8">MEBiC11861</strain>
    </source>
</reference>
<name>A0A9J7AUN8_9PROT</name>
<evidence type="ECO:0000256" key="3">
    <source>
        <dbReference type="ARBA" id="ARBA00022748"/>
    </source>
</evidence>
<sequence>MEYFGDHRFEGAGLRCRRGGRLVFDRLDFALGAGGVLILKGPNGSGKSSLLRVMASLVRAEAGGMTWDGATVADDPAAHAARLHYVGHADAAKPAMSAEELLTFWREMRGGTGIGVGAALERFGISHRADFPARYLSSGQKRRLALSRLLVSEAPLWILDEPTVGLDANGVAALEEVIAEHRARGGMVVAATHIRFETGDGVTELDLSAFAPGPAELDAADALLGAAV</sequence>
<dbReference type="NCBIfam" id="TIGR01189">
    <property type="entry name" value="ccmA"/>
    <property type="match status" value="1"/>
</dbReference>
<evidence type="ECO:0000256" key="6">
    <source>
        <dbReference type="ARBA" id="ARBA00023136"/>
    </source>
</evidence>
<evidence type="ECO:0000313" key="8">
    <source>
        <dbReference type="EMBL" id="UUX51451.1"/>
    </source>
</evidence>
<keyword evidence="4 8" id="KW-0067">ATP-binding</keyword>
<evidence type="ECO:0000256" key="5">
    <source>
        <dbReference type="ARBA" id="ARBA00022967"/>
    </source>
</evidence>
<keyword evidence="6" id="KW-0472">Membrane</keyword>
<dbReference type="InterPro" id="IPR027417">
    <property type="entry name" value="P-loop_NTPase"/>
</dbReference>
<feature type="domain" description="ABC transporter" evidence="7">
    <location>
        <begin position="7"/>
        <end position="223"/>
    </location>
</feature>
<keyword evidence="2" id="KW-0547">Nucleotide-binding</keyword>
<gene>
    <name evidence="8" type="primary">ccmA</name>
    <name evidence="8" type="ORF">NUH88_07075</name>
</gene>
<dbReference type="PANTHER" id="PTHR43499">
    <property type="entry name" value="ABC TRANSPORTER I FAMILY MEMBER 1"/>
    <property type="match status" value="1"/>
</dbReference>
<evidence type="ECO:0000256" key="2">
    <source>
        <dbReference type="ARBA" id="ARBA00022741"/>
    </source>
</evidence>
<evidence type="ECO:0000256" key="4">
    <source>
        <dbReference type="ARBA" id="ARBA00022840"/>
    </source>
</evidence>
<protein>
    <submittedName>
        <fullName evidence="8">Heme ABC exporter ATP-binding protein CcmA</fullName>
    </submittedName>
</protein>
<organism evidence="8 9">
    <name type="scientific">Nisaea acidiphila</name>
    <dbReference type="NCBI Taxonomy" id="1862145"/>
    <lineage>
        <taxon>Bacteria</taxon>
        <taxon>Pseudomonadati</taxon>
        <taxon>Pseudomonadota</taxon>
        <taxon>Alphaproteobacteria</taxon>
        <taxon>Rhodospirillales</taxon>
        <taxon>Thalassobaculaceae</taxon>
        <taxon>Nisaea</taxon>
    </lineage>
</organism>
<evidence type="ECO:0000259" key="7">
    <source>
        <dbReference type="PROSITE" id="PS50893"/>
    </source>
</evidence>
<dbReference type="GO" id="GO:0022857">
    <property type="term" value="F:transmembrane transporter activity"/>
    <property type="evidence" value="ECO:0007669"/>
    <property type="project" value="InterPro"/>
</dbReference>
<dbReference type="PROSITE" id="PS00211">
    <property type="entry name" value="ABC_TRANSPORTER_1"/>
    <property type="match status" value="1"/>
</dbReference>
<dbReference type="GO" id="GO:0016887">
    <property type="term" value="F:ATP hydrolysis activity"/>
    <property type="evidence" value="ECO:0007669"/>
    <property type="project" value="InterPro"/>
</dbReference>
<dbReference type="AlphaFoldDB" id="A0A9J7AUN8"/>
<evidence type="ECO:0000256" key="1">
    <source>
        <dbReference type="ARBA" id="ARBA00022448"/>
    </source>
</evidence>
<dbReference type="InterPro" id="IPR005895">
    <property type="entry name" value="ABC_transptr_haem_export_CcmA"/>
</dbReference>
<keyword evidence="9" id="KW-1185">Reference proteome</keyword>
<dbReference type="RefSeq" id="WP_257770949.1">
    <property type="nucleotide sequence ID" value="NZ_CP102480.1"/>
</dbReference>
<keyword evidence="5" id="KW-1278">Translocase</keyword>